<proteinExistence type="inferred from homology"/>
<dbReference type="InterPro" id="IPR049326">
    <property type="entry name" value="Rhodopsin_dom_fungi"/>
</dbReference>
<dbReference type="InParanoid" id="A7EPW7"/>
<evidence type="ECO:0000256" key="5">
    <source>
        <dbReference type="ARBA" id="ARBA00038359"/>
    </source>
</evidence>
<keyword evidence="3 6" id="KW-1133">Transmembrane helix</keyword>
<feature type="domain" description="Rhodopsin" evidence="7">
    <location>
        <begin position="1"/>
        <end position="93"/>
    </location>
</feature>
<feature type="transmembrane region" description="Helical" evidence="6">
    <location>
        <begin position="44"/>
        <end position="66"/>
    </location>
</feature>
<keyword evidence="2 6" id="KW-0812">Transmembrane</keyword>
<name>A7EPW7_SCLS1</name>
<evidence type="ECO:0000313" key="8">
    <source>
        <dbReference type="EMBL" id="EDO04883.1"/>
    </source>
</evidence>
<evidence type="ECO:0000256" key="2">
    <source>
        <dbReference type="ARBA" id="ARBA00022692"/>
    </source>
</evidence>
<dbReference type="RefSeq" id="XP_001591920.1">
    <property type="nucleotide sequence ID" value="XM_001591870.1"/>
</dbReference>
<gene>
    <name evidence="8" type="ORF">SS1G_07366</name>
</gene>
<dbReference type="KEGG" id="ssl:SS1G_07366"/>
<keyword evidence="9" id="KW-1185">Reference proteome</keyword>
<keyword evidence="4 6" id="KW-0472">Membrane</keyword>
<reference evidence="9" key="1">
    <citation type="journal article" date="2011" name="PLoS Genet.">
        <title>Genomic analysis of the necrotrophic fungal pathogens Sclerotinia sclerotiorum and Botrytis cinerea.</title>
        <authorList>
            <person name="Amselem J."/>
            <person name="Cuomo C.A."/>
            <person name="van Kan J.A."/>
            <person name="Viaud M."/>
            <person name="Benito E.P."/>
            <person name="Couloux A."/>
            <person name="Coutinho P.M."/>
            <person name="de Vries R.P."/>
            <person name="Dyer P.S."/>
            <person name="Fillinger S."/>
            <person name="Fournier E."/>
            <person name="Gout L."/>
            <person name="Hahn M."/>
            <person name="Kohn L."/>
            <person name="Lapalu N."/>
            <person name="Plummer K.M."/>
            <person name="Pradier J.M."/>
            <person name="Quevillon E."/>
            <person name="Sharon A."/>
            <person name="Simon A."/>
            <person name="ten Have A."/>
            <person name="Tudzynski B."/>
            <person name="Tudzynski P."/>
            <person name="Wincker P."/>
            <person name="Andrew M."/>
            <person name="Anthouard V."/>
            <person name="Beever R.E."/>
            <person name="Beffa R."/>
            <person name="Benoit I."/>
            <person name="Bouzid O."/>
            <person name="Brault B."/>
            <person name="Chen Z."/>
            <person name="Choquer M."/>
            <person name="Collemare J."/>
            <person name="Cotton P."/>
            <person name="Danchin E.G."/>
            <person name="Da Silva C."/>
            <person name="Gautier A."/>
            <person name="Giraud C."/>
            <person name="Giraud T."/>
            <person name="Gonzalez C."/>
            <person name="Grossetete S."/>
            <person name="Guldener U."/>
            <person name="Henrissat B."/>
            <person name="Howlett B.J."/>
            <person name="Kodira C."/>
            <person name="Kretschmer M."/>
            <person name="Lappartient A."/>
            <person name="Leroch M."/>
            <person name="Levis C."/>
            <person name="Mauceli E."/>
            <person name="Neuveglise C."/>
            <person name="Oeser B."/>
            <person name="Pearson M."/>
            <person name="Poulain J."/>
            <person name="Poussereau N."/>
            <person name="Quesneville H."/>
            <person name="Rascle C."/>
            <person name="Schumacher J."/>
            <person name="Segurens B."/>
            <person name="Sexton A."/>
            <person name="Silva E."/>
            <person name="Sirven C."/>
            <person name="Soanes D.M."/>
            <person name="Talbot N.J."/>
            <person name="Templeton M."/>
            <person name="Yandava C."/>
            <person name="Yarden O."/>
            <person name="Zeng Q."/>
            <person name="Rollins J.A."/>
            <person name="Lebrun M.H."/>
            <person name="Dickman M."/>
        </authorList>
    </citation>
    <scope>NUCLEOTIDE SEQUENCE [LARGE SCALE GENOMIC DNA]</scope>
    <source>
        <strain evidence="9">ATCC 18683 / 1980 / Ss-1</strain>
    </source>
</reference>
<evidence type="ECO:0000313" key="9">
    <source>
        <dbReference type="Proteomes" id="UP000001312"/>
    </source>
</evidence>
<evidence type="ECO:0000256" key="6">
    <source>
        <dbReference type="SAM" id="Phobius"/>
    </source>
</evidence>
<comment type="subcellular location">
    <subcellularLocation>
        <location evidence="1">Membrane</location>
        <topology evidence="1">Multi-pass membrane protein</topology>
    </subcellularLocation>
</comment>
<evidence type="ECO:0000256" key="3">
    <source>
        <dbReference type="ARBA" id="ARBA00022989"/>
    </source>
</evidence>
<dbReference type="AlphaFoldDB" id="A7EPW7"/>
<accession>A7EPW7</accession>
<dbReference type="EMBL" id="CH476629">
    <property type="protein sequence ID" value="EDO04883.1"/>
    <property type="molecule type" value="Genomic_DNA"/>
</dbReference>
<feature type="transmembrane region" description="Helical" evidence="6">
    <location>
        <begin position="78"/>
        <end position="94"/>
    </location>
</feature>
<organism evidence="8 9">
    <name type="scientific">Sclerotinia sclerotiorum (strain ATCC 18683 / 1980 / Ss-1)</name>
    <name type="common">White mold</name>
    <name type="synonym">Whetzelinia sclerotiorum</name>
    <dbReference type="NCBI Taxonomy" id="665079"/>
    <lineage>
        <taxon>Eukaryota</taxon>
        <taxon>Fungi</taxon>
        <taxon>Dikarya</taxon>
        <taxon>Ascomycota</taxon>
        <taxon>Pezizomycotina</taxon>
        <taxon>Leotiomycetes</taxon>
        <taxon>Helotiales</taxon>
        <taxon>Sclerotiniaceae</taxon>
        <taxon>Sclerotinia</taxon>
    </lineage>
</organism>
<dbReference type="GeneID" id="5487883"/>
<dbReference type="HOGENOM" id="CLU_2361014_0_0_1"/>
<evidence type="ECO:0000256" key="1">
    <source>
        <dbReference type="ARBA" id="ARBA00004141"/>
    </source>
</evidence>
<dbReference type="PANTHER" id="PTHR33048">
    <property type="entry name" value="PTH11-LIKE INTEGRAL MEMBRANE PROTEIN (AFU_ORTHOLOGUE AFUA_5G11245)"/>
    <property type="match status" value="1"/>
</dbReference>
<dbReference type="PANTHER" id="PTHR33048:SF47">
    <property type="entry name" value="INTEGRAL MEMBRANE PROTEIN-RELATED"/>
    <property type="match status" value="1"/>
</dbReference>
<evidence type="ECO:0000256" key="4">
    <source>
        <dbReference type="ARBA" id="ARBA00023136"/>
    </source>
</evidence>
<protein>
    <recommendedName>
        <fullName evidence="7">Rhodopsin domain-containing protein</fullName>
    </recommendedName>
</protein>
<comment type="similarity">
    <text evidence="5">Belongs to the SAT4 family.</text>
</comment>
<dbReference type="GO" id="GO:0016020">
    <property type="term" value="C:membrane"/>
    <property type="evidence" value="ECO:0007669"/>
    <property type="project" value="UniProtKB-SubCell"/>
</dbReference>
<dbReference type="Proteomes" id="UP000001312">
    <property type="component" value="Unassembled WGS sequence"/>
</dbReference>
<sequence>MGLCIIWFIITVCMTCFGYTPIRAAYDLALRIQPTTRCIPYGEIVLGFELPNALLDVVILALPFFVIKDLHVPVRKKVLLFLVFWFGGFFWIFHSE</sequence>
<dbReference type="Pfam" id="PF20684">
    <property type="entry name" value="Fung_rhodopsin"/>
    <property type="match status" value="1"/>
</dbReference>
<dbReference type="InterPro" id="IPR052337">
    <property type="entry name" value="SAT4-like"/>
</dbReference>
<evidence type="ECO:0000259" key="7">
    <source>
        <dbReference type="Pfam" id="PF20684"/>
    </source>
</evidence>